<dbReference type="KEGG" id="mten:GWK48_11310"/>
<organism evidence="1 2">
    <name type="scientific">Metallosphaera tengchongensis</name>
    <dbReference type="NCBI Taxonomy" id="1532350"/>
    <lineage>
        <taxon>Archaea</taxon>
        <taxon>Thermoproteota</taxon>
        <taxon>Thermoprotei</taxon>
        <taxon>Sulfolobales</taxon>
        <taxon>Sulfolobaceae</taxon>
        <taxon>Metallosphaera</taxon>
    </lineage>
</organism>
<sequence length="132" mass="15275">MKIHRSFQTSHDCEAVLTLSKDPNFLLRKLFPPVSSIEKRGNKFKAEGSYMHLSMTAEGVVLVSSNAVTYMLKTGDSVGKIELECSDRKIELDFEYEGCDGFLAKRILSNWFDRFVEDFEENVRLMRIERRV</sequence>
<gene>
    <name evidence="1" type="ORF">GWK48_11310</name>
</gene>
<dbReference type="Gene3D" id="3.30.530.20">
    <property type="match status" value="1"/>
</dbReference>
<protein>
    <submittedName>
        <fullName evidence="1">DUF3211 domain-containing protein</fullName>
    </submittedName>
</protein>
<dbReference type="InterPro" id="IPR023393">
    <property type="entry name" value="START-like_dom_sf"/>
</dbReference>
<evidence type="ECO:0000313" key="1">
    <source>
        <dbReference type="EMBL" id="QKR00892.1"/>
    </source>
</evidence>
<dbReference type="Pfam" id="PF11485">
    <property type="entry name" value="STK_08120-like"/>
    <property type="match status" value="1"/>
</dbReference>
<dbReference type="RefSeq" id="WP_174632334.1">
    <property type="nucleotide sequence ID" value="NZ_CP049074.1"/>
</dbReference>
<proteinExistence type="predicted"/>
<keyword evidence="2" id="KW-1185">Reference proteome</keyword>
<dbReference type="GeneID" id="55642539"/>
<dbReference type="AlphaFoldDB" id="A0A6N0NVX1"/>
<evidence type="ECO:0000313" key="2">
    <source>
        <dbReference type="Proteomes" id="UP000509301"/>
    </source>
</evidence>
<dbReference type="Proteomes" id="UP000509301">
    <property type="component" value="Chromosome"/>
</dbReference>
<dbReference type="EMBL" id="CP049074">
    <property type="protein sequence ID" value="QKR00892.1"/>
    <property type="molecule type" value="Genomic_DNA"/>
</dbReference>
<dbReference type="OrthoDB" id="34680at2157"/>
<accession>A0A6N0NVX1</accession>
<dbReference type="InterPro" id="IPR021578">
    <property type="entry name" value="STK_08120-like"/>
</dbReference>
<reference evidence="1 2" key="1">
    <citation type="submission" date="2020-02" db="EMBL/GenBank/DDBJ databases">
        <title>Comparative genome analysis reveals the metabolism and evolution of the thermophilic archaeal genus Metallosphaera.</title>
        <authorList>
            <person name="Jiang C."/>
        </authorList>
    </citation>
    <scope>NUCLEOTIDE SEQUENCE [LARGE SCALE GENOMIC DNA]</scope>
    <source>
        <strain evidence="1 2">Ric-A</strain>
    </source>
</reference>
<name>A0A6N0NVX1_9CREN</name>